<dbReference type="EMBL" id="CAJNOJ010000015">
    <property type="protein sequence ID" value="CAF0811735.1"/>
    <property type="molecule type" value="Genomic_DNA"/>
</dbReference>
<organism evidence="2 5">
    <name type="scientific">Adineta ricciae</name>
    <name type="common">Rotifer</name>
    <dbReference type="NCBI Taxonomy" id="249248"/>
    <lineage>
        <taxon>Eukaryota</taxon>
        <taxon>Metazoa</taxon>
        <taxon>Spiralia</taxon>
        <taxon>Gnathifera</taxon>
        <taxon>Rotifera</taxon>
        <taxon>Eurotatoria</taxon>
        <taxon>Bdelloidea</taxon>
        <taxon>Adinetida</taxon>
        <taxon>Adinetidae</taxon>
        <taxon>Adineta</taxon>
    </lineage>
</organism>
<keyword evidence="4" id="KW-1185">Reference proteome</keyword>
<comment type="caution">
    <text evidence="2">The sequence shown here is derived from an EMBL/GenBank/DDBJ whole genome shotgun (WGS) entry which is preliminary data.</text>
</comment>
<dbReference type="InterPro" id="IPR027417">
    <property type="entry name" value="P-loop_NTPase"/>
</dbReference>
<dbReference type="Proteomes" id="UP000663828">
    <property type="component" value="Unassembled WGS sequence"/>
</dbReference>
<evidence type="ECO:0000313" key="5">
    <source>
        <dbReference type="Proteomes" id="UP000663852"/>
    </source>
</evidence>
<feature type="region of interest" description="Disordered" evidence="1">
    <location>
        <begin position="250"/>
        <end position="273"/>
    </location>
</feature>
<gene>
    <name evidence="2" type="ORF">EDS130_LOCUS5385</name>
    <name evidence="3" type="ORF">XAT740_LOCUS12852</name>
</gene>
<evidence type="ECO:0000313" key="2">
    <source>
        <dbReference type="EMBL" id="CAF0811735.1"/>
    </source>
</evidence>
<protein>
    <recommendedName>
        <fullName evidence="6">Sulfotransferase domain-containing protein</fullName>
    </recommendedName>
</protein>
<reference evidence="2" key="1">
    <citation type="submission" date="2021-02" db="EMBL/GenBank/DDBJ databases">
        <authorList>
            <person name="Nowell W R."/>
        </authorList>
    </citation>
    <scope>NUCLEOTIDE SEQUENCE</scope>
</reference>
<dbReference type="AlphaFoldDB" id="A0A813TNQ3"/>
<evidence type="ECO:0000313" key="4">
    <source>
        <dbReference type="Proteomes" id="UP000663828"/>
    </source>
</evidence>
<evidence type="ECO:0000313" key="3">
    <source>
        <dbReference type="EMBL" id="CAF0994074.1"/>
    </source>
</evidence>
<name>A0A813TNQ3_ADIRI</name>
<evidence type="ECO:0008006" key="6">
    <source>
        <dbReference type="Google" id="ProtNLM"/>
    </source>
</evidence>
<dbReference type="Proteomes" id="UP000663852">
    <property type="component" value="Unassembled WGS sequence"/>
</dbReference>
<sequence length="304" mass="35052">MEETYPKLFDCPDYLRGKYCHALCNYRHQTDEEKQAIERYRESFSMRLHSKQSKRFGPVYIIAGPERSGTSWLFNAVRLLLIHEESAFGPGDSYRLNHITKNDLETRLIEACGRPLVVRTMRIPDSDWAEGLDRSGHGYKVFVAHRDLRDVIDDCLTIGWMKHDLGVILSRLKAYMTAYEYWRAMAKGDFRYESIHSEPVEQIKHLARLIGIESTHAEHIASEINSLRPGQAVGPDQVTKMWPAQRVIEASRANGDDEPEKKTDENGNDASTVVVVPEQAKLLESERKKIRDAHSEYHDRYGYV</sequence>
<dbReference type="SUPFAM" id="SSF52540">
    <property type="entry name" value="P-loop containing nucleoside triphosphate hydrolases"/>
    <property type="match status" value="1"/>
</dbReference>
<dbReference type="OrthoDB" id="409561at2759"/>
<proteinExistence type="predicted"/>
<dbReference type="Gene3D" id="3.40.50.300">
    <property type="entry name" value="P-loop containing nucleotide triphosphate hydrolases"/>
    <property type="match status" value="1"/>
</dbReference>
<accession>A0A813TNQ3</accession>
<dbReference type="EMBL" id="CAJNOR010000733">
    <property type="protein sequence ID" value="CAF0994074.1"/>
    <property type="molecule type" value="Genomic_DNA"/>
</dbReference>
<evidence type="ECO:0000256" key="1">
    <source>
        <dbReference type="SAM" id="MobiDB-lite"/>
    </source>
</evidence>